<evidence type="ECO:0008006" key="4">
    <source>
        <dbReference type="Google" id="ProtNLM"/>
    </source>
</evidence>
<evidence type="ECO:0000313" key="3">
    <source>
        <dbReference type="Proteomes" id="UP000740557"/>
    </source>
</evidence>
<sequence length="49" mass="4974">MCILRGVDDCDCADNAPTACPDCGSTSCPGGCKPDESTDSTDDDSDDAK</sequence>
<feature type="compositionally biased region" description="Acidic residues" evidence="1">
    <location>
        <begin position="37"/>
        <end position="49"/>
    </location>
</feature>
<dbReference type="AlphaFoldDB" id="A0A955EAT2"/>
<comment type="caution">
    <text evidence="2">The sequence shown here is derived from an EMBL/GenBank/DDBJ whole genome shotgun (WGS) entry which is preliminary data.</text>
</comment>
<organism evidence="2 3">
    <name type="scientific">candidate division WWE3 bacterium</name>
    <dbReference type="NCBI Taxonomy" id="2053526"/>
    <lineage>
        <taxon>Bacteria</taxon>
        <taxon>Katanobacteria</taxon>
    </lineage>
</organism>
<feature type="region of interest" description="Disordered" evidence="1">
    <location>
        <begin position="24"/>
        <end position="49"/>
    </location>
</feature>
<protein>
    <recommendedName>
        <fullName evidence="4">Metallothionein</fullName>
    </recommendedName>
</protein>
<evidence type="ECO:0000256" key="1">
    <source>
        <dbReference type="SAM" id="MobiDB-lite"/>
    </source>
</evidence>
<gene>
    <name evidence="2" type="ORF">KC980_00440</name>
</gene>
<reference evidence="2" key="1">
    <citation type="submission" date="2020-04" db="EMBL/GenBank/DDBJ databases">
        <authorList>
            <person name="Zhang T."/>
        </authorList>
    </citation>
    <scope>NUCLEOTIDE SEQUENCE</scope>
    <source>
        <strain evidence="2">HKST-UBA79</strain>
    </source>
</reference>
<proteinExistence type="predicted"/>
<name>A0A955EAT2_UNCKA</name>
<evidence type="ECO:0000313" key="2">
    <source>
        <dbReference type="EMBL" id="MCA9307960.1"/>
    </source>
</evidence>
<dbReference type="EMBL" id="JAGQNX010000010">
    <property type="protein sequence ID" value="MCA9307960.1"/>
    <property type="molecule type" value="Genomic_DNA"/>
</dbReference>
<reference evidence="2" key="2">
    <citation type="journal article" date="2021" name="Microbiome">
        <title>Successional dynamics and alternative stable states in a saline activated sludge microbial community over 9 years.</title>
        <authorList>
            <person name="Wang Y."/>
            <person name="Ye J."/>
            <person name="Ju F."/>
            <person name="Liu L."/>
            <person name="Boyd J.A."/>
            <person name="Deng Y."/>
            <person name="Parks D.H."/>
            <person name="Jiang X."/>
            <person name="Yin X."/>
            <person name="Woodcroft B.J."/>
            <person name="Tyson G.W."/>
            <person name="Hugenholtz P."/>
            <person name="Polz M.F."/>
            <person name="Zhang T."/>
        </authorList>
    </citation>
    <scope>NUCLEOTIDE SEQUENCE</scope>
    <source>
        <strain evidence="2">HKST-UBA79</strain>
    </source>
</reference>
<accession>A0A955EAT2</accession>
<dbReference type="Proteomes" id="UP000740557">
    <property type="component" value="Unassembled WGS sequence"/>
</dbReference>